<dbReference type="Pfam" id="PF13041">
    <property type="entry name" value="PPR_2"/>
    <property type="match status" value="3"/>
</dbReference>
<organism evidence="4">
    <name type="scientific">Spirodela intermedia</name>
    <name type="common">Intermediate duckweed</name>
    <dbReference type="NCBI Taxonomy" id="51605"/>
    <lineage>
        <taxon>Eukaryota</taxon>
        <taxon>Viridiplantae</taxon>
        <taxon>Streptophyta</taxon>
        <taxon>Embryophyta</taxon>
        <taxon>Tracheophyta</taxon>
        <taxon>Spermatophyta</taxon>
        <taxon>Magnoliopsida</taxon>
        <taxon>Liliopsida</taxon>
        <taxon>Araceae</taxon>
        <taxon>Lemnoideae</taxon>
        <taxon>Spirodela</taxon>
    </lineage>
</organism>
<dbReference type="Gene3D" id="1.25.40.10">
    <property type="entry name" value="Tetratricopeptide repeat domain"/>
    <property type="match status" value="5"/>
</dbReference>
<feature type="region of interest" description="Disordered" evidence="3">
    <location>
        <begin position="22"/>
        <end position="67"/>
    </location>
</feature>
<feature type="repeat" description="PPR" evidence="2">
    <location>
        <begin position="278"/>
        <end position="312"/>
    </location>
</feature>
<feature type="repeat" description="PPR" evidence="2">
    <location>
        <begin position="313"/>
        <end position="347"/>
    </location>
</feature>
<evidence type="ECO:0000313" key="5">
    <source>
        <dbReference type="Proteomes" id="UP001189122"/>
    </source>
</evidence>
<dbReference type="Proteomes" id="UP001189122">
    <property type="component" value="Unassembled WGS sequence"/>
</dbReference>
<keyword evidence="5" id="KW-1185">Reference proteome</keyword>
<evidence type="ECO:0000256" key="2">
    <source>
        <dbReference type="PROSITE-ProRule" id="PRU00708"/>
    </source>
</evidence>
<dbReference type="InterPro" id="IPR011990">
    <property type="entry name" value="TPR-like_helical_dom_sf"/>
</dbReference>
<dbReference type="PROSITE" id="PS51375">
    <property type="entry name" value="PPR"/>
    <property type="match status" value="5"/>
</dbReference>
<evidence type="ECO:0000256" key="1">
    <source>
        <dbReference type="ARBA" id="ARBA00022737"/>
    </source>
</evidence>
<feature type="repeat" description="PPR" evidence="2">
    <location>
        <begin position="177"/>
        <end position="211"/>
    </location>
</feature>
<dbReference type="FunFam" id="1.25.40.10:FF:000090">
    <property type="entry name" value="Pentatricopeptide repeat-containing protein, chloroplastic"/>
    <property type="match status" value="1"/>
</dbReference>
<name>A0A7I8JFT6_SPIIN</name>
<dbReference type="PANTHER" id="PTHR47926">
    <property type="entry name" value="PENTATRICOPEPTIDE REPEAT-CONTAINING PROTEIN"/>
    <property type="match status" value="1"/>
</dbReference>
<dbReference type="PANTHER" id="PTHR47926:SF428">
    <property type="entry name" value="(WILD MALAYSIAN BANANA) HYPOTHETICAL PROTEIN"/>
    <property type="match status" value="1"/>
</dbReference>
<dbReference type="GO" id="GO:0003723">
    <property type="term" value="F:RNA binding"/>
    <property type="evidence" value="ECO:0007669"/>
    <property type="project" value="InterPro"/>
</dbReference>
<dbReference type="InterPro" id="IPR002885">
    <property type="entry name" value="PPR_rpt"/>
</dbReference>
<feature type="compositionally biased region" description="Low complexity" evidence="3">
    <location>
        <begin position="41"/>
        <end position="59"/>
    </location>
</feature>
<dbReference type="InterPro" id="IPR046960">
    <property type="entry name" value="PPR_At4g14850-like_plant"/>
</dbReference>
<accession>A0A7I8JFT6</accession>
<dbReference type="NCBIfam" id="TIGR00756">
    <property type="entry name" value="PPR"/>
    <property type="match status" value="3"/>
</dbReference>
<dbReference type="Pfam" id="PF01535">
    <property type="entry name" value="PPR"/>
    <property type="match status" value="3"/>
</dbReference>
<protein>
    <submittedName>
        <fullName evidence="4">Uncharacterized protein</fullName>
    </submittedName>
</protein>
<reference evidence="4 5" key="1">
    <citation type="submission" date="2019-12" db="EMBL/GenBank/DDBJ databases">
        <authorList>
            <person name="Scholz U."/>
            <person name="Mascher M."/>
            <person name="Fiebig A."/>
        </authorList>
    </citation>
    <scope>NUCLEOTIDE SEQUENCE</scope>
</reference>
<sequence length="612" mass="66147">MLEAVRLHVAVLKGGLRITPTAATSSCEPARGPARPGTPMTSSGGCPRPTSSPSTRCSGSPPPPPPDDALALFRRMPAADSRTWNILIAGLVRNQRHGEAAALFTGMLRGSVTPDDVTFAAVLPCCGLLLGRQVHALAVRVCSWADPVLGTNLARMYAAGGEIYDAEKVFEDMADRDLVAWNALISSYSKLRMGDRGLRLFRQMMVCGTRVDAFTIAAVLDEIAGRSCICGGMQIHSLMIKSDLTGDRFTCNALLNLYSKWGSPADVGKLFDEILEPDPVSWTLLIAAFSLSGRQDEAMETFFRMRISDVRPNSFTFGSLISSFCGTNSFDGAKQFHALILKTGLESDVVVGSAIVDTYSKCGDIMDGMKLFRSLPRKDLVSWNGIICGLAQNGEAAKAMEIFDEMVALDRDDAVPNAVTFVGLLSACSHGGLVGEGLRYFSKILPAYSISPQAEHYAIVIDILARAGLVEEAEAILAASPLQPDAVTWSTLLAACRKHGNLTVARRIAGKLLAGGREDPSPCVLLANLCSAGEEWSRASKIRELMTTGGHEKTPGNSWIEIRGYRHSFSAGLAHHFPIAIHFMIPFKRCSPTRSVWPLTSVKKRERERERA</sequence>
<feature type="repeat" description="PPR" evidence="2">
    <location>
        <begin position="379"/>
        <end position="409"/>
    </location>
</feature>
<keyword evidence="1" id="KW-0677">Repeat</keyword>
<proteinExistence type="predicted"/>
<dbReference type="EMBL" id="CACRZD030000012">
    <property type="protein sequence ID" value="CAA6669020.1"/>
    <property type="molecule type" value="Genomic_DNA"/>
</dbReference>
<dbReference type="Pfam" id="PF20431">
    <property type="entry name" value="E_motif"/>
    <property type="match status" value="1"/>
</dbReference>
<gene>
    <name evidence="4" type="ORF">SI7747_12015415</name>
</gene>
<dbReference type="GO" id="GO:0009451">
    <property type="term" value="P:RNA modification"/>
    <property type="evidence" value="ECO:0007669"/>
    <property type="project" value="InterPro"/>
</dbReference>
<evidence type="ECO:0000256" key="3">
    <source>
        <dbReference type="SAM" id="MobiDB-lite"/>
    </source>
</evidence>
<dbReference type="InterPro" id="IPR046848">
    <property type="entry name" value="E_motif"/>
</dbReference>
<dbReference type="AlphaFoldDB" id="A0A7I8JFT6"/>
<feature type="repeat" description="PPR" evidence="2">
    <location>
        <begin position="80"/>
        <end position="114"/>
    </location>
</feature>
<dbReference type="EMBL" id="LR743599">
    <property type="protein sequence ID" value="CAA2629777.1"/>
    <property type="molecule type" value="Genomic_DNA"/>
</dbReference>
<evidence type="ECO:0000313" key="4">
    <source>
        <dbReference type="EMBL" id="CAA2629777.1"/>
    </source>
</evidence>